<dbReference type="eggNOG" id="COG1278">
    <property type="taxonomic scope" value="Bacteria"/>
</dbReference>
<dbReference type="PIRSF" id="PIRSF002599">
    <property type="entry name" value="Cold_shock_A"/>
    <property type="match status" value="1"/>
</dbReference>
<dbReference type="AlphaFoldDB" id="A0A0R1RGU1"/>
<protein>
    <recommendedName>
        <fullName evidence="4">CSD domain-containing protein</fullName>
    </recommendedName>
</protein>
<reference evidence="5 6" key="1">
    <citation type="journal article" date="2015" name="Genome Announc.">
        <title>Expanding the biotechnology potential of lactobacilli through comparative genomics of 213 strains and associated genera.</title>
        <authorList>
            <person name="Sun Z."/>
            <person name="Harris H.M."/>
            <person name="McCann A."/>
            <person name="Guo C."/>
            <person name="Argimon S."/>
            <person name="Zhang W."/>
            <person name="Yang X."/>
            <person name="Jeffery I.B."/>
            <person name="Cooney J.C."/>
            <person name="Kagawa T.F."/>
            <person name="Liu W."/>
            <person name="Song Y."/>
            <person name="Salvetti E."/>
            <person name="Wrobel A."/>
            <person name="Rasinkangas P."/>
            <person name="Parkhill J."/>
            <person name="Rea M.C."/>
            <person name="O'Sullivan O."/>
            <person name="Ritari J."/>
            <person name="Douillard F.P."/>
            <person name="Paul Ross R."/>
            <person name="Yang R."/>
            <person name="Briner A.E."/>
            <person name="Felis G.E."/>
            <person name="de Vos W.M."/>
            <person name="Barrangou R."/>
            <person name="Klaenhammer T.R."/>
            <person name="Caufield P.W."/>
            <person name="Cui Y."/>
            <person name="Zhang H."/>
            <person name="O'Toole P.W."/>
        </authorList>
    </citation>
    <scope>NUCLEOTIDE SEQUENCE [LARGE SCALE GENOMIC DNA]</scope>
    <source>
        <strain evidence="5 6">DSM 15814</strain>
    </source>
</reference>
<comment type="subcellular location">
    <subcellularLocation>
        <location evidence="1 3">Cytoplasm</location>
    </subcellularLocation>
</comment>
<dbReference type="InterPro" id="IPR011129">
    <property type="entry name" value="CSD"/>
</dbReference>
<dbReference type="OrthoDB" id="9805039at2"/>
<feature type="domain" description="CSD" evidence="4">
    <location>
        <begin position="8"/>
        <end position="72"/>
    </location>
</feature>
<evidence type="ECO:0000256" key="2">
    <source>
        <dbReference type="ARBA" id="ARBA00022490"/>
    </source>
</evidence>
<dbReference type="PANTHER" id="PTHR11544">
    <property type="entry name" value="COLD SHOCK DOMAIN CONTAINING PROTEINS"/>
    <property type="match status" value="1"/>
</dbReference>
<dbReference type="GO" id="GO:0003676">
    <property type="term" value="F:nucleic acid binding"/>
    <property type="evidence" value="ECO:0007669"/>
    <property type="project" value="InterPro"/>
</dbReference>
<dbReference type="InterPro" id="IPR050181">
    <property type="entry name" value="Cold_shock_domain"/>
</dbReference>
<dbReference type="Gene3D" id="2.40.50.140">
    <property type="entry name" value="Nucleic acid-binding proteins"/>
    <property type="match status" value="1"/>
</dbReference>
<dbReference type="InterPro" id="IPR019844">
    <property type="entry name" value="CSD_CS"/>
</dbReference>
<sequence>MAKFTDGREHGVVKTFDQEKGFGFIAVKGNPDVFVHFSAIEESGYKTLTPGDHVEFVVVEGIRGPQAAKVKRVTETEADQG</sequence>
<dbReference type="CDD" id="cd04458">
    <property type="entry name" value="CSP_CDS"/>
    <property type="match status" value="1"/>
</dbReference>
<dbReference type="PROSITE" id="PS51857">
    <property type="entry name" value="CSD_2"/>
    <property type="match status" value="1"/>
</dbReference>
<evidence type="ECO:0000313" key="6">
    <source>
        <dbReference type="Proteomes" id="UP000051999"/>
    </source>
</evidence>
<dbReference type="SUPFAM" id="SSF50249">
    <property type="entry name" value="Nucleic acid-binding proteins"/>
    <property type="match status" value="1"/>
</dbReference>
<accession>A0A0R1RGU1</accession>
<dbReference type="PATRIC" id="fig|1114972.6.peg.2324"/>
<keyword evidence="6" id="KW-1185">Reference proteome</keyword>
<dbReference type="PRINTS" id="PR00050">
    <property type="entry name" value="COLDSHOCK"/>
</dbReference>
<name>A0A0R1RGU1_9LACO</name>
<comment type="caution">
    <text evidence="5">The sequence shown here is derived from an EMBL/GenBank/DDBJ whole genome shotgun (WGS) entry which is preliminary data.</text>
</comment>
<dbReference type="STRING" id="1114972.FD35_GL002268"/>
<dbReference type="Gene3D" id="6.20.370.130">
    <property type="match status" value="1"/>
</dbReference>
<gene>
    <name evidence="5" type="ORF">FD35_GL002268</name>
</gene>
<keyword evidence="2" id="KW-0963">Cytoplasm</keyword>
<dbReference type="InterPro" id="IPR012156">
    <property type="entry name" value="Cold_shock_CspA"/>
</dbReference>
<dbReference type="InterPro" id="IPR012340">
    <property type="entry name" value="NA-bd_OB-fold"/>
</dbReference>
<dbReference type="InterPro" id="IPR002059">
    <property type="entry name" value="CSP_DNA-bd"/>
</dbReference>
<dbReference type="RefSeq" id="WP_017262823.1">
    <property type="nucleotide sequence ID" value="NZ_AUAW01000006.1"/>
</dbReference>
<proteinExistence type="predicted"/>
<dbReference type="Pfam" id="PF00313">
    <property type="entry name" value="CSD"/>
    <property type="match status" value="1"/>
</dbReference>
<dbReference type="GO" id="GO:0005737">
    <property type="term" value="C:cytoplasm"/>
    <property type="evidence" value="ECO:0007669"/>
    <property type="project" value="UniProtKB-SubCell"/>
</dbReference>
<dbReference type="SMART" id="SM00357">
    <property type="entry name" value="CSP"/>
    <property type="match status" value="1"/>
</dbReference>
<evidence type="ECO:0000259" key="4">
    <source>
        <dbReference type="PROSITE" id="PS51857"/>
    </source>
</evidence>
<dbReference type="EMBL" id="AZFF01000005">
    <property type="protein sequence ID" value="KRL56224.1"/>
    <property type="molecule type" value="Genomic_DNA"/>
</dbReference>
<dbReference type="PROSITE" id="PS00352">
    <property type="entry name" value="CSD_1"/>
    <property type="match status" value="1"/>
</dbReference>
<evidence type="ECO:0000256" key="3">
    <source>
        <dbReference type="RuleBase" id="RU000408"/>
    </source>
</evidence>
<evidence type="ECO:0000256" key="1">
    <source>
        <dbReference type="ARBA" id="ARBA00004496"/>
    </source>
</evidence>
<evidence type="ECO:0000313" key="5">
    <source>
        <dbReference type="EMBL" id="KRL56224.1"/>
    </source>
</evidence>
<dbReference type="Proteomes" id="UP000051999">
    <property type="component" value="Unassembled WGS sequence"/>
</dbReference>
<organism evidence="5 6">
    <name type="scientific">Furfurilactobacillus rossiae DSM 15814</name>
    <dbReference type="NCBI Taxonomy" id="1114972"/>
    <lineage>
        <taxon>Bacteria</taxon>
        <taxon>Bacillati</taxon>
        <taxon>Bacillota</taxon>
        <taxon>Bacilli</taxon>
        <taxon>Lactobacillales</taxon>
        <taxon>Lactobacillaceae</taxon>
        <taxon>Furfurilactobacillus</taxon>
    </lineage>
</organism>